<keyword evidence="1" id="KW-0282">Flagellum</keyword>
<keyword evidence="1" id="KW-0969">Cilium</keyword>
<comment type="caution">
    <text evidence="1">The sequence shown here is derived from an EMBL/GenBank/DDBJ whole genome shotgun (WGS) entry which is preliminary data.</text>
</comment>
<dbReference type="RefSeq" id="WP_060322052.1">
    <property type="nucleotide sequence ID" value="NZ_LPIU01000027.1"/>
</dbReference>
<evidence type="ECO:0000313" key="2">
    <source>
        <dbReference type="Proteomes" id="UP000062998"/>
    </source>
</evidence>
<dbReference type="GO" id="GO:0008168">
    <property type="term" value="F:methyltransferase activity"/>
    <property type="evidence" value="ECO:0007669"/>
    <property type="project" value="UniProtKB-KW"/>
</dbReference>
<keyword evidence="1" id="KW-0966">Cell projection</keyword>
<organism evidence="1 2">
    <name type="scientific">Burkholderia ubonensis</name>
    <dbReference type="NCBI Taxonomy" id="101571"/>
    <lineage>
        <taxon>Bacteria</taxon>
        <taxon>Pseudomonadati</taxon>
        <taxon>Pseudomonadota</taxon>
        <taxon>Betaproteobacteria</taxon>
        <taxon>Burkholderiales</taxon>
        <taxon>Burkholderiaceae</taxon>
        <taxon>Burkholderia</taxon>
        <taxon>Burkholderia cepacia complex</taxon>
    </lineage>
</organism>
<evidence type="ECO:0000313" key="1">
    <source>
        <dbReference type="EMBL" id="KWE12683.1"/>
    </source>
</evidence>
<sequence length="328" mass="35500">MVDTFFLACHACGRCCNSAPTLSLRELFRHRDRFVGALAMHRVPRRQVGERWRAGGGDDVLDADDVAACDALADALFHRMDGGRGAWLALTLQGYDYPSLGRCPALADDGRCTVHADKPAICGAVPLDPLLPDRLQLHVLADRRAQSAWLGANCIRDAAEAIDAAAPAQVTPLVVAGRIGNAAALAEFRDALVFERAVWRDAVFASLNDGAQDVRHALSRLAPGGYLTVSIVPALLAVARISARCRVLCADFIDRQLALIDTRIEAALARRRPDDRPATRELRGFAQAYERARQALAAMPAHDAAPRADASRIEAWLADRPDFDRSAA</sequence>
<dbReference type="OrthoDB" id="9034121at2"/>
<protein>
    <submittedName>
        <fullName evidence="1">Flagellin N-methylase</fullName>
    </submittedName>
</protein>
<keyword evidence="1" id="KW-0808">Transferase</keyword>
<keyword evidence="1" id="KW-0489">Methyltransferase</keyword>
<name>A0A107GIS1_9BURK</name>
<dbReference type="AlphaFoldDB" id="A0A107GIS1"/>
<gene>
    <name evidence="1" type="ORF">WL73_31285</name>
</gene>
<proteinExistence type="predicted"/>
<accession>A0A107GIS1</accession>
<dbReference type="EMBL" id="LPIX01000011">
    <property type="protein sequence ID" value="KWE12683.1"/>
    <property type="molecule type" value="Genomic_DNA"/>
</dbReference>
<dbReference type="GO" id="GO:0032259">
    <property type="term" value="P:methylation"/>
    <property type="evidence" value="ECO:0007669"/>
    <property type="project" value="UniProtKB-KW"/>
</dbReference>
<reference evidence="1 2" key="1">
    <citation type="submission" date="2015-11" db="EMBL/GenBank/DDBJ databases">
        <title>Expanding the genomic diversity of Burkholderia species for the development of highly accurate diagnostics.</title>
        <authorList>
            <person name="Sahl J."/>
            <person name="Keim P."/>
            <person name="Wagner D."/>
        </authorList>
    </citation>
    <scope>NUCLEOTIDE SEQUENCE [LARGE SCALE GENOMIC DNA]</scope>
    <source>
        <strain evidence="1 2">MSMB2167WGS</strain>
    </source>
</reference>
<dbReference type="Proteomes" id="UP000062998">
    <property type="component" value="Unassembled WGS sequence"/>
</dbReference>